<dbReference type="InterPro" id="IPR009297">
    <property type="entry name" value="DUF952"/>
</dbReference>
<dbReference type="EMBL" id="CAFBQE010000022">
    <property type="protein sequence ID" value="CAB5047192.1"/>
    <property type="molecule type" value="Genomic_DNA"/>
</dbReference>
<dbReference type="Gene3D" id="3.20.170.20">
    <property type="entry name" value="Protein of unknown function DUF952"/>
    <property type="match status" value="1"/>
</dbReference>
<protein>
    <submittedName>
        <fullName evidence="1">Unannotated protein</fullName>
    </submittedName>
</protein>
<reference evidence="1" key="1">
    <citation type="submission" date="2020-05" db="EMBL/GenBank/DDBJ databases">
        <authorList>
            <person name="Chiriac C."/>
            <person name="Salcher M."/>
            <person name="Ghai R."/>
            <person name="Kavagutti S V."/>
        </authorList>
    </citation>
    <scope>NUCLEOTIDE SEQUENCE</scope>
</reference>
<dbReference type="Pfam" id="PF06108">
    <property type="entry name" value="DUF952"/>
    <property type="match status" value="1"/>
</dbReference>
<dbReference type="PANTHER" id="PTHR34129">
    <property type="entry name" value="BLR1139 PROTEIN"/>
    <property type="match status" value="1"/>
</dbReference>
<dbReference type="SUPFAM" id="SSF56399">
    <property type="entry name" value="ADP-ribosylation"/>
    <property type="match status" value="1"/>
</dbReference>
<organism evidence="1">
    <name type="scientific">freshwater metagenome</name>
    <dbReference type="NCBI Taxonomy" id="449393"/>
    <lineage>
        <taxon>unclassified sequences</taxon>
        <taxon>metagenomes</taxon>
        <taxon>ecological metagenomes</taxon>
    </lineage>
</organism>
<gene>
    <name evidence="1" type="ORF">UFOPK4284_00486</name>
</gene>
<dbReference type="PANTHER" id="PTHR34129:SF1">
    <property type="entry name" value="DUF952 DOMAIN-CONTAINING PROTEIN"/>
    <property type="match status" value="1"/>
</dbReference>
<name>A0A6J7T2A0_9ZZZZ</name>
<accession>A0A6J7T2A0</accession>
<proteinExistence type="predicted"/>
<dbReference type="AlphaFoldDB" id="A0A6J7T2A0"/>
<evidence type="ECO:0000313" key="1">
    <source>
        <dbReference type="EMBL" id="CAB5047192.1"/>
    </source>
</evidence>
<sequence>MSQSLFLHLTTKLAWEDALAVGVYSLSTKDKTLEEVGFIHGSFANQVEEVAGFVFAGSTEELVVLHLDTNKLKAAGIEVRVEDASNGKKYPHIYGVIPCDLVDQVSSAHMNADGLLIQH</sequence>